<dbReference type="SUPFAM" id="SSF46689">
    <property type="entry name" value="Homeodomain-like"/>
    <property type="match status" value="1"/>
</dbReference>
<evidence type="ECO:0000256" key="2">
    <source>
        <dbReference type="ARBA" id="ARBA00023125"/>
    </source>
</evidence>
<dbReference type="PROSITE" id="PS50090">
    <property type="entry name" value="MYB_LIKE"/>
    <property type="match status" value="2"/>
</dbReference>
<dbReference type="Pfam" id="PF13921">
    <property type="entry name" value="Myb_DNA-bind_6"/>
    <property type="match status" value="1"/>
</dbReference>
<proteinExistence type="predicted"/>
<feature type="domain" description="Myb-like" evidence="6">
    <location>
        <begin position="86"/>
        <end position="136"/>
    </location>
</feature>
<dbReference type="GO" id="GO:0001006">
    <property type="term" value="F:RNA polymerase III type 3 promoter sequence-specific DNA binding"/>
    <property type="evidence" value="ECO:0007669"/>
    <property type="project" value="TreeGrafter"/>
</dbReference>
<gene>
    <name evidence="8" type="ORF">TRFO_37846</name>
</gene>
<feature type="compositionally biased region" description="Basic and acidic residues" evidence="5">
    <location>
        <begin position="267"/>
        <end position="298"/>
    </location>
</feature>
<feature type="region of interest" description="Disordered" evidence="5">
    <location>
        <begin position="1"/>
        <end position="37"/>
    </location>
</feature>
<name>A0A1J4JCJ8_9EUKA</name>
<dbReference type="SMART" id="SM00717">
    <property type="entry name" value="SANT"/>
    <property type="match status" value="2"/>
</dbReference>
<dbReference type="AlphaFoldDB" id="A0A1J4JCJ8"/>
<dbReference type="CDD" id="cd00167">
    <property type="entry name" value="SANT"/>
    <property type="match status" value="2"/>
</dbReference>
<evidence type="ECO:0008006" key="10">
    <source>
        <dbReference type="Google" id="ProtNLM"/>
    </source>
</evidence>
<evidence type="ECO:0000313" key="9">
    <source>
        <dbReference type="Proteomes" id="UP000179807"/>
    </source>
</evidence>
<dbReference type="InterPro" id="IPR009057">
    <property type="entry name" value="Homeodomain-like_sf"/>
</dbReference>
<dbReference type="GO" id="GO:0000978">
    <property type="term" value="F:RNA polymerase II cis-regulatory region sequence-specific DNA binding"/>
    <property type="evidence" value="ECO:0007669"/>
    <property type="project" value="TreeGrafter"/>
</dbReference>
<evidence type="ECO:0000259" key="7">
    <source>
        <dbReference type="PROSITE" id="PS51294"/>
    </source>
</evidence>
<evidence type="ECO:0000256" key="4">
    <source>
        <dbReference type="ARBA" id="ARBA00023242"/>
    </source>
</evidence>
<keyword evidence="3" id="KW-0804">Transcription</keyword>
<dbReference type="PANTHER" id="PTHR46621">
    <property type="entry name" value="SNRNA-ACTIVATING PROTEIN COMPLEX SUBUNIT 4"/>
    <property type="match status" value="1"/>
</dbReference>
<keyword evidence="4" id="KW-0539">Nucleus</keyword>
<keyword evidence="9" id="KW-1185">Reference proteome</keyword>
<evidence type="ECO:0000256" key="3">
    <source>
        <dbReference type="ARBA" id="ARBA00023163"/>
    </source>
</evidence>
<sequence length="341" mass="39514">MSDTSTHLHSGSSQAPIIQIPHTDSDQSDSSHKDKKLQRKLFSIEEDAKLRFLVQQYGSKDFKKIASFMPGRTPRQVRERYKNYLSPEINNGPWSRDEDALLRQKYAELGPKWSKIADFFPSRSDINVKNRWTSIGGRSTSSPVQPTISNQSNQNPLAAVEQQSSNHSMQMNLPSMMQPVVNNSSFSHDQFPNFYQMQAMAFQNTPQIQNMQNMYHHHQMKLQNTNLHALPQLQLFNKQATFQYGNFANQMSFTSPMNNVATGHSKNGHDQEKMDPLKNEKNAPKKEMEEDRKDQARKADDMLFCDTEEFEREESFFDVAVTSEQNTFLFDTGYNDYWSQW</sequence>
<evidence type="ECO:0000256" key="5">
    <source>
        <dbReference type="SAM" id="MobiDB-lite"/>
    </source>
</evidence>
<dbReference type="InterPro" id="IPR051575">
    <property type="entry name" value="Myb-like_DNA-bd"/>
</dbReference>
<dbReference type="GO" id="GO:0019185">
    <property type="term" value="C:snRNA-activating protein complex"/>
    <property type="evidence" value="ECO:0007669"/>
    <property type="project" value="TreeGrafter"/>
</dbReference>
<dbReference type="RefSeq" id="XP_068349120.1">
    <property type="nucleotide sequence ID" value="XM_068511674.1"/>
</dbReference>
<accession>A0A1J4JCJ8</accession>
<evidence type="ECO:0000313" key="8">
    <source>
        <dbReference type="EMBL" id="OHS95983.1"/>
    </source>
</evidence>
<keyword evidence="2" id="KW-0238">DNA-binding</keyword>
<dbReference type="GeneID" id="94846378"/>
<feature type="domain" description="HTH myb-type" evidence="7">
    <location>
        <begin position="34"/>
        <end position="89"/>
    </location>
</feature>
<dbReference type="OrthoDB" id="2143914at2759"/>
<dbReference type="GO" id="GO:0042795">
    <property type="term" value="P:snRNA transcription by RNA polymerase II"/>
    <property type="evidence" value="ECO:0007669"/>
    <property type="project" value="TreeGrafter"/>
</dbReference>
<feature type="domain" description="Myb-like" evidence="6">
    <location>
        <begin position="34"/>
        <end position="85"/>
    </location>
</feature>
<dbReference type="VEuPathDB" id="TrichDB:TRFO_37846"/>
<feature type="compositionally biased region" description="Polar residues" evidence="5">
    <location>
        <begin position="1"/>
        <end position="16"/>
    </location>
</feature>
<feature type="compositionally biased region" description="Basic and acidic residues" evidence="5">
    <location>
        <begin position="23"/>
        <end position="32"/>
    </location>
</feature>
<dbReference type="Gene3D" id="1.10.10.60">
    <property type="entry name" value="Homeodomain-like"/>
    <property type="match status" value="2"/>
</dbReference>
<comment type="caution">
    <text evidence="8">The sequence shown here is derived from an EMBL/GenBank/DDBJ whole genome shotgun (WGS) entry which is preliminary data.</text>
</comment>
<dbReference type="Proteomes" id="UP000179807">
    <property type="component" value="Unassembled WGS sequence"/>
</dbReference>
<feature type="domain" description="HTH myb-type" evidence="7">
    <location>
        <begin position="92"/>
        <end position="140"/>
    </location>
</feature>
<dbReference type="GO" id="GO:0042796">
    <property type="term" value="P:snRNA transcription by RNA polymerase III"/>
    <property type="evidence" value="ECO:0007669"/>
    <property type="project" value="TreeGrafter"/>
</dbReference>
<reference evidence="8" key="1">
    <citation type="submission" date="2016-10" db="EMBL/GenBank/DDBJ databases">
        <authorList>
            <person name="Benchimol M."/>
            <person name="Almeida L.G."/>
            <person name="Vasconcelos A.T."/>
            <person name="Perreira-Neves A."/>
            <person name="Rosa I.A."/>
            <person name="Tasca T."/>
            <person name="Bogo M.R."/>
            <person name="de Souza W."/>
        </authorList>
    </citation>
    <scope>NUCLEOTIDE SEQUENCE [LARGE SCALE GENOMIC DNA]</scope>
    <source>
        <strain evidence="8">K</strain>
    </source>
</reference>
<dbReference type="InterPro" id="IPR001005">
    <property type="entry name" value="SANT/Myb"/>
</dbReference>
<evidence type="ECO:0000259" key="6">
    <source>
        <dbReference type="PROSITE" id="PS50090"/>
    </source>
</evidence>
<dbReference type="PANTHER" id="PTHR46621:SF1">
    <property type="entry name" value="SNRNA-ACTIVATING PROTEIN COMPLEX SUBUNIT 4"/>
    <property type="match status" value="1"/>
</dbReference>
<dbReference type="InterPro" id="IPR017930">
    <property type="entry name" value="Myb_dom"/>
</dbReference>
<feature type="region of interest" description="Disordered" evidence="5">
    <location>
        <begin position="258"/>
        <end position="298"/>
    </location>
</feature>
<dbReference type="EMBL" id="MLAK01001206">
    <property type="protein sequence ID" value="OHS95983.1"/>
    <property type="molecule type" value="Genomic_DNA"/>
</dbReference>
<keyword evidence="1" id="KW-0805">Transcription regulation</keyword>
<evidence type="ECO:0000256" key="1">
    <source>
        <dbReference type="ARBA" id="ARBA00023015"/>
    </source>
</evidence>
<organism evidence="8 9">
    <name type="scientific">Tritrichomonas foetus</name>
    <dbReference type="NCBI Taxonomy" id="1144522"/>
    <lineage>
        <taxon>Eukaryota</taxon>
        <taxon>Metamonada</taxon>
        <taxon>Parabasalia</taxon>
        <taxon>Tritrichomonadida</taxon>
        <taxon>Tritrichomonadidae</taxon>
        <taxon>Tritrichomonas</taxon>
    </lineage>
</organism>
<dbReference type="PROSITE" id="PS51294">
    <property type="entry name" value="HTH_MYB"/>
    <property type="match status" value="2"/>
</dbReference>
<protein>
    <recommendedName>
        <fullName evidence="10">Myb-like DNA-binding domain containing protein</fullName>
    </recommendedName>
</protein>